<dbReference type="SUPFAM" id="SSF51338">
    <property type="entry name" value="Composite domain of metallo-dependent hydrolases"/>
    <property type="match status" value="1"/>
</dbReference>
<dbReference type="InterPro" id="IPR050287">
    <property type="entry name" value="MTA/SAH_deaminase"/>
</dbReference>
<dbReference type="InterPro" id="IPR032466">
    <property type="entry name" value="Metal_Hydrolase"/>
</dbReference>
<dbReference type="AlphaFoldDB" id="A0A317FFW1"/>
<accession>A0A317FFW1</accession>
<dbReference type="Gene3D" id="3.20.20.140">
    <property type="entry name" value="Metal-dependent hydrolases"/>
    <property type="match status" value="1"/>
</dbReference>
<keyword evidence="5" id="KW-1185">Reference proteome</keyword>
<keyword evidence="2" id="KW-0378">Hydrolase</keyword>
<comment type="caution">
    <text evidence="4">The sequence shown here is derived from an EMBL/GenBank/DDBJ whole genome shotgun (WGS) entry which is preliminary data.</text>
</comment>
<sequence length="498" mass="54464">MSLLIRNAQVLTFDGGRIWPEADIHVADGRILAIGPGLCPETPPARVIEARGMLAMPGLINAHFHSPGNFLRGALDGLPLEVFMLYEVPPLATGVPVKRLNYVRTMLGAVEMLRQGVTSVMDDAFHIPVASAEGIDGIAEAYRDSGIRARLAIDQPNVVEYEKFPFLAELLPADIRAGMAAAPIQPAEELLELYDHLIARWDGAAEGRIGAALSCSAPQRVTLDYFRALSALSAKHDLPFNCHILETKLQRVLGEEKYGRSLVRLVHDLGVLDERMVVIHAIWIDADDIALLAASGATVAHNPVCNLRLGSGVMPFRALRDAGVPICIGTDEAVADDAINPWAALKMAGLVHTLSEVDYRSWPAAPEILHCMMTGGARALRWPDIGRLVPGARADIALLDLDSLPFTPLNDLHRQLVFCEPASAVRMTIVDGRVVFEDGRVTTVDERALRQEARALTEGYRAEFAPAIAEARRLEPYYRAMYLQAQARDVGLQRRLTR</sequence>
<gene>
    <name evidence="4" type="ORF">DFH01_01200</name>
</gene>
<comment type="similarity">
    <text evidence="1">Belongs to the metallo-dependent hydrolases superfamily. ATZ/TRZ family.</text>
</comment>
<evidence type="ECO:0000256" key="1">
    <source>
        <dbReference type="ARBA" id="ARBA00006745"/>
    </source>
</evidence>
<dbReference type="RefSeq" id="WP_109868583.1">
    <property type="nucleotide sequence ID" value="NZ_QGNA01000001.1"/>
</dbReference>
<organism evidence="4 5">
    <name type="scientific">Falsiroseomonas bella</name>
    <dbReference type="NCBI Taxonomy" id="2184016"/>
    <lineage>
        <taxon>Bacteria</taxon>
        <taxon>Pseudomonadati</taxon>
        <taxon>Pseudomonadota</taxon>
        <taxon>Alphaproteobacteria</taxon>
        <taxon>Acetobacterales</taxon>
        <taxon>Roseomonadaceae</taxon>
        <taxon>Falsiroseomonas</taxon>
    </lineage>
</organism>
<dbReference type="OrthoDB" id="9796020at2"/>
<dbReference type="InterPro" id="IPR006680">
    <property type="entry name" value="Amidohydro-rel"/>
</dbReference>
<dbReference type="Pfam" id="PF01979">
    <property type="entry name" value="Amidohydro_1"/>
    <property type="match status" value="1"/>
</dbReference>
<dbReference type="PANTHER" id="PTHR43794">
    <property type="entry name" value="AMINOHYDROLASE SSNA-RELATED"/>
    <property type="match status" value="1"/>
</dbReference>
<dbReference type="InterPro" id="IPR011059">
    <property type="entry name" value="Metal-dep_hydrolase_composite"/>
</dbReference>
<evidence type="ECO:0000256" key="2">
    <source>
        <dbReference type="ARBA" id="ARBA00022801"/>
    </source>
</evidence>
<dbReference type="Gene3D" id="2.30.40.10">
    <property type="entry name" value="Urease, subunit C, domain 1"/>
    <property type="match status" value="1"/>
</dbReference>
<evidence type="ECO:0000313" key="5">
    <source>
        <dbReference type="Proteomes" id="UP000245765"/>
    </source>
</evidence>
<name>A0A317FFW1_9PROT</name>
<protein>
    <recommendedName>
        <fullName evidence="3">Amidohydrolase-related domain-containing protein</fullName>
    </recommendedName>
</protein>
<reference evidence="5" key="1">
    <citation type="submission" date="2018-05" db="EMBL/GenBank/DDBJ databases">
        <authorList>
            <person name="Du Z."/>
            <person name="Wang X."/>
        </authorList>
    </citation>
    <scope>NUCLEOTIDE SEQUENCE [LARGE SCALE GENOMIC DNA]</scope>
    <source>
        <strain evidence="5">CQN31</strain>
    </source>
</reference>
<feature type="domain" description="Amidohydrolase-related" evidence="3">
    <location>
        <begin position="55"/>
        <end position="435"/>
    </location>
</feature>
<dbReference type="GO" id="GO:0016810">
    <property type="term" value="F:hydrolase activity, acting on carbon-nitrogen (but not peptide) bonds"/>
    <property type="evidence" value="ECO:0007669"/>
    <property type="project" value="InterPro"/>
</dbReference>
<evidence type="ECO:0000313" key="4">
    <source>
        <dbReference type="EMBL" id="PWS37961.1"/>
    </source>
</evidence>
<dbReference type="Proteomes" id="UP000245765">
    <property type="component" value="Unassembled WGS sequence"/>
</dbReference>
<proteinExistence type="inferred from homology"/>
<evidence type="ECO:0000259" key="3">
    <source>
        <dbReference type="Pfam" id="PF01979"/>
    </source>
</evidence>
<dbReference type="PANTHER" id="PTHR43794:SF11">
    <property type="entry name" value="AMIDOHYDROLASE-RELATED DOMAIN-CONTAINING PROTEIN"/>
    <property type="match status" value="1"/>
</dbReference>
<dbReference type="EMBL" id="QGNA01000001">
    <property type="protein sequence ID" value="PWS37961.1"/>
    <property type="molecule type" value="Genomic_DNA"/>
</dbReference>
<dbReference type="SUPFAM" id="SSF51556">
    <property type="entry name" value="Metallo-dependent hydrolases"/>
    <property type="match status" value="1"/>
</dbReference>